<dbReference type="Gene3D" id="3.40.50.2020">
    <property type="match status" value="1"/>
</dbReference>
<keyword evidence="3" id="KW-1185">Reference proteome</keyword>
<protein>
    <recommendedName>
        <fullName evidence="4">Phosphoribosyltransferase domain-containing protein</fullName>
    </recommendedName>
</protein>
<comment type="similarity">
    <text evidence="1">Belongs to the ComF/GntX family.</text>
</comment>
<dbReference type="Proteomes" id="UP000829542">
    <property type="component" value="Chromosome"/>
</dbReference>
<dbReference type="RefSeq" id="WP_242148837.1">
    <property type="nucleotide sequence ID" value="NZ_CP093379.1"/>
</dbReference>
<evidence type="ECO:0000313" key="3">
    <source>
        <dbReference type="Proteomes" id="UP000829542"/>
    </source>
</evidence>
<dbReference type="EMBL" id="CP093379">
    <property type="protein sequence ID" value="UNM95996.1"/>
    <property type="molecule type" value="Genomic_DNA"/>
</dbReference>
<dbReference type="InterPro" id="IPR000836">
    <property type="entry name" value="PRTase_dom"/>
</dbReference>
<evidence type="ECO:0000256" key="1">
    <source>
        <dbReference type="ARBA" id="ARBA00008007"/>
    </source>
</evidence>
<dbReference type="InterPro" id="IPR029057">
    <property type="entry name" value="PRTase-like"/>
</dbReference>
<dbReference type="PANTHER" id="PTHR47505:SF1">
    <property type="entry name" value="DNA UTILIZATION PROTEIN YHGH"/>
    <property type="match status" value="1"/>
</dbReference>
<evidence type="ECO:0008006" key="4">
    <source>
        <dbReference type="Google" id="ProtNLM"/>
    </source>
</evidence>
<proteinExistence type="inferred from homology"/>
<sequence>MIILDYLIPRFCAVCQLKIERNINYNLCNKYFFLLKSPPKKCIFCDTLGQFLCHLCKKHYPKLQNIHITFQYEAPIKQIIQQLKFSLKPYLATTISQIIWQQHKIFFQSLPSKTTIIPMPSGRLRVAKRGYNPVALIAQDLSKLSGLPYDPNYLLKSAFSIPQVELSRQERLYNLQDHFSINYRHNSKAPLESILLIDDVITTGRSFEMALDKLNNPQTKQLFGLFIAQS</sequence>
<dbReference type="InterPro" id="IPR051910">
    <property type="entry name" value="ComF/GntX_DNA_util-trans"/>
</dbReference>
<dbReference type="SUPFAM" id="SSF53271">
    <property type="entry name" value="PRTase-like"/>
    <property type="match status" value="1"/>
</dbReference>
<gene>
    <name evidence="2" type="ORF">MMG00_12460</name>
</gene>
<organism evidence="2 3">
    <name type="scientific">Ignatzschineria rhizosphaerae</name>
    <dbReference type="NCBI Taxonomy" id="2923279"/>
    <lineage>
        <taxon>Bacteria</taxon>
        <taxon>Pseudomonadati</taxon>
        <taxon>Pseudomonadota</taxon>
        <taxon>Gammaproteobacteria</taxon>
        <taxon>Cardiobacteriales</taxon>
        <taxon>Ignatzschineriaceae</taxon>
        <taxon>Ignatzschineria</taxon>
    </lineage>
</organism>
<accession>A0ABY3WZF1</accession>
<dbReference type="PANTHER" id="PTHR47505">
    <property type="entry name" value="DNA UTILIZATION PROTEIN YHGH"/>
    <property type="match status" value="1"/>
</dbReference>
<reference evidence="2 3" key="1">
    <citation type="submission" date="2022-03" db="EMBL/GenBank/DDBJ databases">
        <title>Ignatzschineria rhizosphaerae HR5S32.</title>
        <authorList>
            <person name="Sun J.Q."/>
            <person name="Feng J.Y."/>
        </authorList>
    </citation>
    <scope>NUCLEOTIDE SEQUENCE [LARGE SCALE GENOMIC DNA]</scope>
    <source>
        <strain evidence="2 3">HR5S32</strain>
    </source>
</reference>
<name>A0ABY3WZF1_9GAMM</name>
<evidence type="ECO:0000313" key="2">
    <source>
        <dbReference type="EMBL" id="UNM95996.1"/>
    </source>
</evidence>
<dbReference type="CDD" id="cd06223">
    <property type="entry name" value="PRTases_typeI"/>
    <property type="match status" value="1"/>
</dbReference>